<dbReference type="PANTHER" id="PTHR23155">
    <property type="entry name" value="DISEASE RESISTANCE PROTEIN RP"/>
    <property type="match status" value="1"/>
</dbReference>
<accession>A0A7N1A3H9</accession>
<dbReference type="SUPFAM" id="SSF52058">
    <property type="entry name" value="L domain-like"/>
    <property type="match status" value="1"/>
</dbReference>
<dbReference type="EnsemblPlants" id="Kaladp0091s0157.1.v1.1">
    <property type="protein sequence ID" value="Kaladp0091s0157.1.v1.1.CDS.1"/>
    <property type="gene ID" value="Kaladp0091s0157.v1.1"/>
</dbReference>
<dbReference type="FunFam" id="1.10.10.10:FF:000322">
    <property type="entry name" value="Probable disease resistance protein At1g63360"/>
    <property type="match status" value="1"/>
</dbReference>
<dbReference type="InterPro" id="IPR002182">
    <property type="entry name" value="NB-ARC"/>
</dbReference>
<sequence length="712" mass="80807">MKQAPEKLGTMKGLEMKLEVETLLQNKRYLIVLDDVQNLDKWQACRRAFPKNNFGSRVIITTQSGDVTCESQHPVYDLKPLSENESRDLFCLKAFGGKACPGHLVRVCDDILKKCAGLPLGIVAIGGMLRGKNPTVAEWDKINNSLGTELQGNRSLGSMHKILLRSYHDMLHDMKPCLLYMSIFPGDHLTEHNKLIRLWVAEGFVARDGKRTADDVAETYLSELLSRSLIQVAARRSDGRVKSYRIHGLTREILMMKSKAQNFAATSDKATSSYSKARRLLVQKDCVNLCGTLKKLRSLHLLEVQEQLTKSTMPLLFNKGELKLLTVLDLQGAKMDKFPSAITDLLNLRYLSLRDTGVKNIPNSIGRLRKLETLDLKRTRVHKLPNQIKYLRQLQNLLLYQYYDDKNGAFPSKHGFQAPMGIGELKSLQKLCFIEAGKDSGCIVNELGNLTLMRRLGIIRLSRNLVGALWSSIEKMSRLRALSVTASKGETVDLQGLGSPPPCLERLYLTGALVSFPQWIELPELQNLVKIFLKSSNLDHDSLAKLGELRNLLHIELQQVYDGKHLCFGRDKFKKLKILGLRRLESLETVTIEQNSMPCLEKFQIQECGCLATVPLGIEQLFKLRVLDLVDMPEEMYARIQPYNVHGNPVQGDDYWRIQHISGVCFIKKEDNVWIPRRVSTVMRNLSASDKRSDDQLDKEINHFGKKLNFRD</sequence>
<dbReference type="Pfam" id="PF23559">
    <property type="entry name" value="WHD_DRP"/>
    <property type="match status" value="1"/>
</dbReference>
<feature type="domain" description="NB-ARC" evidence="3">
    <location>
        <begin position="10"/>
        <end position="98"/>
    </location>
</feature>
<evidence type="ECO:0000259" key="3">
    <source>
        <dbReference type="Pfam" id="PF00931"/>
    </source>
</evidence>
<dbReference type="Gene3D" id="3.80.10.10">
    <property type="entry name" value="Ribonuclease Inhibitor"/>
    <property type="match status" value="1"/>
</dbReference>
<dbReference type="Proteomes" id="UP000594263">
    <property type="component" value="Unplaced"/>
</dbReference>
<dbReference type="InterPro" id="IPR042197">
    <property type="entry name" value="Apaf_helical"/>
</dbReference>
<dbReference type="InterPro" id="IPR058922">
    <property type="entry name" value="WHD_DRP"/>
</dbReference>
<evidence type="ECO:0000256" key="2">
    <source>
        <dbReference type="ARBA" id="ARBA00022821"/>
    </source>
</evidence>
<evidence type="ECO:0000313" key="6">
    <source>
        <dbReference type="EnsemblPlants" id="Kaladp0091s0157.1.v1.1.CDS.1"/>
    </source>
</evidence>
<dbReference type="GO" id="GO:0043531">
    <property type="term" value="F:ADP binding"/>
    <property type="evidence" value="ECO:0007669"/>
    <property type="project" value="InterPro"/>
</dbReference>
<evidence type="ECO:0000259" key="4">
    <source>
        <dbReference type="Pfam" id="PF23559"/>
    </source>
</evidence>
<protein>
    <recommendedName>
        <fullName evidence="8">NB-ARC domain-containing protein</fullName>
    </recommendedName>
</protein>
<dbReference type="InterPro" id="IPR032675">
    <property type="entry name" value="LRR_dom_sf"/>
</dbReference>
<dbReference type="AlphaFoldDB" id="A0A7N1A3H9"/>
<dbReference type="Pfam" id="PF00931">
    <property type="entry name" value="NB-ARC"/>
    <property type="match status" value="1"/>
</dbReference>
<keyword evidence="7" id="KW-1185">Reference proteome</keyword>
<feature type="domain" description="Disease resistance protein winged helix" evidence="4">
    <location>
        <begin position="183"/>
        <end position="252"/>
    </location>
</feature>
<dbReference type="InterPro" id="IPR044974">
    <property type="entry name" value="Disease_R_plants"/>
</dbReference>
<feature type="domain" description="Disease resistance R13L4/SHOC-2-like LRR" evidence="5">
    <location>
        <begin position="316"/>
        <end position="625"/>
    </location>
</feature>
<dbReference type="PANTHER" id="PTHR23155:SF1205">
    <property type="entry name" value="DISEASE RESISTANCE PROTEIN RPM1"/>
    <property type="match status" value="1"/>
</dbReference>
<name>A0A7N1A3H9_KALFE</name>
<evidence type="ECO:0000259" key="5">
    <source>
        <dbReference type="Pfam" id="PF23598"/>
    </source>
</evidence>
<dbReference type="InterPro" id="IPR055414">
    <property type="entry name" value="LRR_R13L4/SHOC2-like"/>
</dbReference>
<dbReference type="Gene3D" id="1.10.10.10">
    <property type="entry name" value="Winged helix-like DNA-binding domain superfamily/Winged helix DNA-binding domain"/>
    <property type="match status" value="1"/>
</dbReference>
<dbReference type="GO" id="GO:0098542">
    <property type="term" value="P:defense response to other organism"/>
    <property type="evidence" value="ECO:0007669"/>
    <property type="project" value="TreeGrafter"/>
</dbReference>
<dbReference type="Gene3D" id="1.10.8.430">
    <property type="entry name" value="Helical domain of apoptotic protease-activating factors"/>
    <property type="match status" value="1"/>
</dbReference>
<proteinExistence type="predicted"/>
<dbReference type="OMA" id="NCHAWVP"/>
<dbReference type="Gramene" id="Kaladp0091s0157.1.v1.1">
    <property type="protein sequence ID" value="Kaladp0091s0157.1.v1.1.CDS.1"/>
    <property type="gene ID" value="Kaladp0091s0157.v1.1"/>
</dbReference>
<dbReference type="Pfam" id="PF23598">
    <property type="entry name" value="LRR_14"/>
    <property type="match status" value="1"/>
</dbReference>
<dbReference type="InterPro" id="IPR036388">
    <property type="entry name" value="WH-like_DNA-bd_sf"/>
</dbReference>
<evidence type="ECO:0000313" key="7">
    <source>
        <dbReference type="Proteomes" id="UP000594263"/>
    </source>
</evidence>
<reference evidence="6" key="1">
    <citation type="submission" date="2021-01" db="UniProtKB">
        <authorList>
            <consortium name="EnsemblPlants"/>
        </authorList>
    </citation>
    <scope>IDENTIFICATION</scope>
</reference>
<organism evidence="6 7">
    <name type="scientific">Kalanchoe fedtschenkoi</name>
    <name type="common">Lavender scallops</name>
    <name type="synonym">South American air plant</name>
    <dbReference type="NCBI Taxonomy" id="63787"/>
    <lineage>
        <taxon>Eukaryota</taxon>
        <taxon>Viridiplantae</taxon>
        <taxon>Streptophyta</taxon>
        <taxon>Embryophyta</taxon>
        <taxon>Tracheophyta</taxon>
        <taxon>Spermatophyta</taxon>
        <taxon>Magnoliopsida</taxon>
        <taxon>eudicotyledons</taxon>
        <taxon>Gunneridae</taxon>
        <taxon>Pentapetalae</taxon>
        <taxon>Saxifragales</taxon>
        <taxon>Crassulaceae</taxon>
        <taxon>Kalanchoe</taxon>
    </lineage>
</organism>
<dbReference type="SUPFAM" id="SSF52540">
    <property type="entry name" value="P-loop containing nucleoside triphosphate hydrolases"/>
    <property type="match status" value="1"/>
</dbReference>
<dbReference type="PRINTS" id="PR00364">
    <property type="entry name" value="DISEASERSIST"/>
</dbReference>
<evidence type="ECO:0008006" key="8">
    <source>
        <dbReference type="Google" id="ProtNLM"/>
    </source>
</evidence>
<evidence type="ECO:0000256" key="1">
    <source>
        <dbReference type="ARBA" id="ARBA00022737"/>
    </source>
</evidence>
<dbReference type="Gene3D" id="3.40.50.300">
    <property type="entry name" value="P-loop containing nucleotide triphosphate hydrolases"/>
    <property type="match status" value="1"/>
</dbReference>
<keyword evidence="1" id="KW-0677">Repeat</keyword>
<dbReference type="InterPro" id="IPR027417">
    <property type="entry name" value="P-loop_NTPase"/>
</dbReference>
<keyword evidence="2" id="KW-0611">Plant defense</keyword>